<feature type="domain" description="C2H2-type" evidence="7">
    <location>
        <begin position="170"/>
        <end position="199"/>
    </location>
</feature>
<dbReference type="InterPro" id="IPR013087">
    <property type="entry name" value="Znf_C2H2_type"/>
</dbReference>
<evidence type="ECO:0000256" key="5">
    <source>
        <dbReference type="PROSITE-ProRule" id="PRU00042"/>
    </source>
</evidence>
<keyword evidence="4" id="KW-0862">Zinc</keyword>
<dbReference type="FunFam" id="3.30.160.60:FF:000065">
    <property type="entry name" value="B-cell CLL/lymphoma 6, member B"/>
    <property type="match status" value="1"/>
</dbReference>
<keyword evidence="2" id="KW-0677">Repeat</keyword>
<dbReference type="EMBL" id="PJQM01006392">
    <property type="protein sequence ID" value="RCH79746.1"/>
    <property type="molecule type" value="Genomic_DNA"/>
</dbReference>
<feature type="domain" description="C2H2-type" evidence="7">
    <location>
        <begin position="200"/>
        <end position="227"/>
    </location>
</feature>
<evidence type="ECO:0000256" key="1">
    <source>
        <dbReference type="ARBA" id="ARBA00022723"/>
    </source>
</evidence>
<evidence type="ECO:0000256" key="6">
    <source>
        <dbReference type="SAM" id="MobiDB-lite"/>
    </source>
</evidence>
<dbReference type="PROSITE" id="PS00028">
    <property type="entry name" value="ZINC_FINGER_C2H2_1"/>
    <property type="match status" value="2"/>
</dbReference>
<dbReference type="FunFam" id="3.30.160.60:FF:000202">
    <property type="entry name" value="Zinc finger protein 574"/>
    <property type="match status" value="1"/>
</dbReference>
<evidence type="ECO:0000256" key="3">
    <source>
        <dbReference type="ARBA" id="ARBA00022771"/>
    </source>
</evidence>
<proteinExistence type="predicted"/>
<reference evidence="8 9" key="1">
    <citation type="journal article" date="2018" name="G3 (Bethesda)">
        <title>Phylogenetic and Phylogenomic Definition of Rhizopus Species.</title>
        <authorList>
            <person name="Gryganskyi A.P."/>
            <person name="Golan J."/>
            <person name="Dolatabadi S."/>
            <person name="Mondo S."/>
            <person name="Robb S."/>
            <person name="Idnurm A."/>
            <person name="Muszewska A."/>
            <person name="Steczkiewicz K."/>
            <person name="Masonjones S."/>
            <person name="Liao H.L."/>
            <person name="Gajdeczka M.T."/>
            <person name="Anike F."/>
            <person name="Vuek A."/>
            <person name="Anishchenko I.M."/>
            <person name="Voigt K."/>
            <person name="de Hoog G.S."/>
            <person name="Smith M.E."/>
            <person name="Heitman J."/>
            <person name="Vilgalys R."/>
            <person name="Stajich J.E."/>
        </authorList>
    </citation>
    <scope>NUCLEOTIDE SEQUENCE [LARGE SCALE GENOMIC DNA]</scope>
    <source>
        <strain evidence="8 9">LSU 92-RS-03</strain>
    </source>
</reference>
<dbReference type="GO" id="GO:0008270">
    <property type="term" value="F:zinc ion binding"/>
    <property type="evidence" value="ECO:0007669"/>
    <property type="project" value="UniProtKB-KW"/>
</dbReference>
<dbReference type="AlphaFoldDB" id="A0A367IQ33"/>
<sequence>MEYSYDFFPQLNTFMSNQSQSSTYTQCEMLSYPIDSVLDHGHSVYCQDNYTYQQQKSILESQVNFSPSTTYQQQSLVYPIYNQPYCQPQQPRNNNMYYTVAPSTSPSPVFSETYQSANDTSQHFLLPIDQRKASPRRNSLSSSMSSPSSCFSTLSSFTAEEKPTKASSLFRCEYMGCTKTFTRTYNLKSHRRTHTNEKPFACKLCPKAFARQHDCNRHEKLHSGSKPHPCKYCNKSFARQDALNRHLKRDKRSTQNKGEEDHLQPPPCLLAKLRQKQMAALKNKKKKNV</sequence>
<dbReference type="PANTHER" id="PTHR23235">
    <property type="entry name" value="KRUEPPEL-LIKE TRANSCRIPTION FACTOR"/>
    <property type="match status" value="1"/>
</dbReference>
<dbReference type="PANTHER" id="PTHR23235:SF120">
    <property type="entry name" value="KRUPPEL-LIKE FACTOR 15"/>
    <property type="match status" value="1"/>
</dbReference>
<dbReference type="Pfam" id="PF13912">
    <property type="entry name" value="zf-C2H2_6"/>
    <property type="match status" value="1"/>
</dbReference>
<dbReference type="OrthoDB" id="8922241at2759"/>
<evidence type="ECO:0000259" key="7">
    <source>
        <dbReference type="PROSITE" id="PS50157"/>
    </source>
</evidence>
<dbReference type="GO" id="GO:0032502">
    <property type="term" value="P:developmental process"/>
    <property type="evidence" value="ECO:0007669"/>
    <property type="project" value="UniProtKB-ARBA"/>
</dbReference>
<accession>A0A367IQ33</accession>
<dbReference type="SUPFAM" id="SSF57667">
    <property type="entry name" value="beta-beta-alpha zinc fingers"/>
    <property type="match status" value="2"/>
</dbReference>
<dbReference type="Gene3D" id="3.30.160.60">
    <property type="entry name" value="Classic Zinc Finger"/>
    <property type="match status" value="3"/>
</dbReference>
<protein>
    <recommendedName>
        <fullName evidence="7">C2H2-type domain-containing protein</fullName>
    </recommendedName>
</protein>
<evidence type="ECO:0000256" key="2">
    <source>
        <dbReference type="ARBA" id="ARBA00022737"/>
    </source>
</evidence>
<keyword evidence="1" id="KW-0479">Metal-binding</keyword>
<dbReference type="GO" id="GO:0000981">
    <property type="term" value="F:DNA-binding transcription factor activity, RNA polymerase II-specific"/>
    <property type="evidence" value="ECO:0007669"/>
    <property type="project" value="TreeGrafter"/>
</dbReference>
<evidence type="ECO:0000313" key="9">
    <source>
        <dbReference type="Proteomes" id="UP000253551"/>
    </source>
</evidence>
<feature type="region of interest" description="Disordered" evidence="6">
    <location>
        <begin position="246"/>
        <end position="269"/>
    </location>
</feature>
<keyword evidence="3 5" id="KW-0863">Zinc-finger</keyword>
<dbReference type="Proteomes" id="UP000253551">
    <property type="component" value="Unassembled WGS sequence"/>
</dbReference>
<feature type="domain" description="C2H2-type" evidence="7">
    <location>
        <begin position="228"/>
        <end position="261"/>
    </location>
</feature>
<dbReference type="GO" id="GO:0000978">
    <property type="term" value="F:RNA polymerase II cis-regulatory region sequence-specific DNA binding"/>
    <property type="evidence" value="ECO:0007669"/>
    <property type="project" value="TreeGrafter"/>
</dbReference>
<dbReference type="PROSITE" id="PS50157">
    <property type="entry name" value="ZINC_FINGER_C2H2_2"/>
    <property type="match status" value="3"/>
</dbReference>
<dbReference type="STRING" id="4846.A0A367IQ33"/>
<dbReference type="FunFam" id="3.30.160.60:FF:000125">
    <property type="entry name" value="Putative zinc finger protein 143"/>
    <property type="match status" value="1"/>
</dbReference>
<name>A0A367IQ33_RHIST</name>
<dbReference type="Pfam" id="PF00096">
    <property type="entry name" value="zf-C2H2"/>
    <property type="match status" value="1"/>
</dbReference>
<comment type="caution">
    <text evidence="8">The sequence shown here is derived from an EMBL/GenBank/DDBJ whole genome shotgun (WGS) entry which is preliminary data.</text>
</comment>
<dbReference type="InterPro" id="IPR036236">
    <property type="entry name" value="Znf_C2H2_sf"/>
</dbReference>
<gene>
    <name evidence="8" type="ORF">CU098_006111</name>
</gene>
<keyword evidence="9" id="KW-1185">Reference proteome</keyword>
<evidence type="ECO:0000256" key="4">
    <source>
        <dbReference type="ARBA" id="ARBA00022833"/>
    </source>
</evidence>
<organism evidence="8 9">
    <name type="scientific">Rhizopus stolonifer</name>
    <name type="common">Rhizopus nigricans</name>
    <dbReference type="NCBI Taxonomy" id="4846"/>
    <lineage>
        <taxon>Eukaryota</taxon>
        <taxon>Fungi</taxon>
        <taxon>Fungi incertae sedis</taxon>
        <taxon>Mucoromycota</taxon>
        <taxon>Mucoromycotina</taxon>
        <taxon>Mucoromycetes</taxon>
        <taxon>Mucorales</taxon>
        <taxon>Mucorineae</taxon>
        <taxon>Rhizopodaceae</taxon>
        <taxon>Rhizopus</taxon>
    </lineage>
</organism>
<evidence type="ECO:0000313" key="8">
    <source>
        <dbReference type="EMBL" id="RCH79746.1"/>
    </source>
</evidence>
<dbReference type="SMART" id="SM00355">
    <property type="entry name" value="ZnF_C2H2"/>
    <property type="match status" value="3"/>
</dbReference>